<feature type="region of interest" description="Disordered" evidence="2">
    <location>
        <begin position="497"/>
        <end position="529"/>
    </location>
</feature>
<name>A0AAV4GGQ4_9GAST</name>
<proteinExistence type="predicted"/>
<evidence type="ECO:0000256" key="3">
    <source>
        <dbReference type="SAM" id="Phobius"/>
    </source>
</evidence>
<gene>
    <name evidence="4" type="ORF">ElyMa_006002400</name>
</gene>
<dbReference type="Proteomes" id="UP000762676">
    <property type="component" value="Unassembled WGS sequence"/>
</dbReference>
<keyword evidence="3" id="KW-0472">Membrane</keyword>
<accession>A0AAV4GGQ4</accession>
<dbReference type="PANTHER" id="PTHR11079">
    <property type="entry name" value="CYTOSINE DEAMINASE FAMILY MEMBER"/>
    <property type="match status" value="1"/>
</dbReference>
<feature type="compositionally biased region" description="Acidic residues" evidence="2">
    <location>
        <begin position="499"/>
        <end position="518"/>
    </location>
</feature>
<dbReference type="PANTHER" id="PTHR11079:SF149">
    <property type="entry name" value="TRNA-SPECIFIC ADENOSINE DEAMINASE 2"/>
    <property type="match status" value="1"/>
</dbReference>
<dbReference type="AlphaFoldDB" id="A0AAV4GGQ4"/>
<evidence type="ECO:0000313" key="4">
    <source>
        <dbReference type="EMBL" id="GFR84489.1"/>
    </source>
</evidence>
<dbReference type="Gene3D" id="3.40.140.10">
    <property type="entry name" value="Cytidine Deaminase, domain 2"/>
    <property type="match status" value="1"/>
</dbReference>
<keyword evidence="5" id="KW-1185">Reference proteome</keyword>
<dbReference type="SUPFAM" id="SSF53927">
    <property type="entry name" value="Cytidine deaminase-like"/>
    <property type="match status" value="1"/>
</dbReference>
<dbReference type="GO" id="GO:0052717">
    <property type="term" value="F:tRNA-specific adenosine-34 deaminase activity"/>
    <property type="evidence" value="ECO:0007669"/>
    <property type="project" value="TreeGrafter"/>
</dbReference>
<dbReference type="GO" id="GO:0002100">
    <property type="term" value="P:tRNA wobble adenosine to inosine editing"/>
    <property type="evidence" value="ECO:0007669"/>
    <property type="project" value="TreeGrafter"/>
</dbReference>
<dbReference type="InterPro" id="IPR038538">
    <property type="entry name" value="MTERF_sf"/>
</dbReference>
<dbReference type="InterPro" id="IPR016193">
    <property type="entry name" value="Cytidine_deaminase-like"/>
</dbReference>
<evidence type="ECO:0000256" key="2">
    <source>
        <dbReference type="SAM" id="MobiDB-lite"/>
    </source>
</evidence>
<evidence type="ECO:0000313" key="5">
    <source>
        <dbReference type="Proteomes" id="UP000762676"/>
    </source>
</evidence>
<protein>
    <submittedName>
        <fullName evidence="4">tRNA-specific adenosine deaminase 2</fullName>
    </submittedName>
</protein>
<dbReference type="GO" id="GO:0005737">
    <property type="term" value="C:cytoplasm"/>
    <property type="evidence" value="ECO:0007669"/>
    <property type="project" value="TreeGrafter"/>
</dbReference>
<dbReference type="GO" id="GO:0005634">
    <property type="term" value="C:nucleus"/>
    <property type="evidence" value="ECO:0007669"/>
    <property type="project" value="TreeGrafter"/>
</dbReference>
<reference evidence="4 5" key="1">
    <citation type="journal article" date="2021" name="Elife">
        <title>Chloroplast acquisition without the gene transfer in kleptoplastic sea slugs, Plakobranchus ocellatus.</title>
        <authorList>
            <person name="Maeda T."/>
            <person name="Takahashi S."/>
            <person name="Yoshida T."/>
            <person name="Shimamura S."/>
            <person name="Takaki Y."/>
            <person name="Nagai Y."/>
            <person name="Toyoda A."/>
            <person name="Suzuki Y."/>
            <person name="Arimoto A."/>
            <person name="Ishii H."/>
            <person name="Satoh N."/>
            <person name="Nishiyama T."/>
            <person name="Hasebe M."/>
            <person name="Maruyama T."/>
            <person name="Minagawa J."/>
            <person name="Obokata J."/>
            <person name="Shigenobu S."/>
        </authorList>
    </citation>
    <scope>NUCLEOTIDE SEQUENCE [LARGE SCALE GENOMIC DNA]</scope>
</reference>
<dbReference type="Gene3D" id="1.25.70.10">
    <property type="entry name" value="Transcription termination factor 3, mitochondrial"/>
    <property type="match status" value="1"/>
</dbReference>
<sequence>MCAGALRQMRLPLVVYGCDNDRFGGCGSVIDVASNPALTESLGPCFDTIKGIFAGEAVDLLKNFYKGENPNAPSSKRKPKNIDRYQSVKKGSQCRCIIVIRTLLSTLYIMCLLASIHRSAMQNLRLAERAVKILTQQHQRKPFFSYCLLKTCQNFCSSSQSVTLSLTGLCQTSMIHVERSTNCHALLCNNLKLFSNNKTFCRCLCESTSTSDPWKDLRSSAEQSGINEQGLTTLALQILDRTRQCDVRAASVQPQTVISLLNDLCQADCPPLPFVEVLSGRLWLLQDNVAVMSIVETLQLQGFRHQVILNFLHSLPLEYCLQERSLADIPDIINCSLLQLRDLGFSDRNLSKLVEKSPNILLESSKTLRFVMSRLKGLFTTADALKVAVASPVVFSLAWKETNTIFDYAFFTMGYAQRQIVHSGVLACPLHKLQDRHTFLVRAGFFVDVKKKDDPRLNPNPPLKFVVNSSDCDFASSYGGLSEEEYSTYLAMRDLEREEMGEDDYSDTESDTDSDSDSSDSGAEGEKER</sequence>
<keyword evidence="1" id="KW-0378">Hydrolase</keyword>
<comment type="caution">
    <text evidence="4">The sequence shown here is derived from an EMBL/GenBank/DDBJ whole genome shotgun (WGS) entry which is preliminary data.</text>
</comment>
<feature type="transmembrane region" description="Helical" evidence="3">
    <location>
        <begin position="96"/>
        <end position="116"/>
    </location>
</feature>
<keyword evidence="3" id="KW-1133">Transmembrane helix</keyword>
<dbReference type="EMBL" id="BMAT01012050">
    <property type="protein sequence ID" value="GFR84489.1"/>
    <property type="molecule type" value="Genomic_DNA"/>
</dbReference>
<evidence type="ECO:0000256" key="1">
    <source>
        <dbReference type="ARBA" id="ARBA00022801"/>
    </source>
</evidence>
<organism evidence="4 5">
    <name type="scientific">Elysia marginata</name>
    <dbReference type="NCBI Taxonomy" id="1093978"/>
    <lineage>
        <taxon>Eukaryota</taxon>
        <taxon>Metazoa</taxon>
        <taxon>Spiralia</taxon>
        <taxon>Lophotrochozoa</taxon>
        <taxon>Mollusca</taxon>
        <taxon>Gastropoda</taxon>
        <taxon>Heterobranchia</taxon>
        <taxon>Euthyneura</taxon>
        <taxon>Panpulmonata</taxon>
        <taxon>Sacoglossa</taxon>
        <taxon>Placobranchoidea</taxon>
        <taxon>Plakobranchidae</taxon>
        <taxon>Elysia</taxon>
    </lineage>
</organism>
<keyword evidence="3" id="KW-0812">Transmembrane</keyword>